<dbReference type="AlphaFoldDB" id="A0A8J3R082"/>
<name>A0A8J3R082_9ACTN</name>
<proteinExistence type="predicted"/>
<protein>
    <submittedName>
        <fullName evidence="2">Uncharacterized protein</fullName>
    </submittedName>
</protein>
<sequence length="82" mass="8654">MLRQSKQTATVAGPGRDRSVGRDPNAGVDPGAGRDRGVVTPPDRPVGTPRLTGDEGAGDGEGHRHRHGKLIVTVPPEERSQR</sequence>
<feature type="region of interest" description="Disordered" evidence="1">
    <location>
        <begin position="1"/>
        <end position="82"/>
    </location>
</feature>
<evidence type="ECO:0000313" key="3">
    <source>
        <dbReference type="Proteomes" id="UP000642748"/>
    </source>
</evidence>
<dbReference type="Proteomes" id="UP000642748">
    <property type="component" value="Unassembled WGS sequence"/>
</dbReference>
<gene>
    <name evidence="2" type="ORF">Raf01_60130</name>
</gene>
<dbReference type="EMBL" id="BONZ01000058">
    <property type="protein sequence ID" value="GIH17841.1"/>
    <property type="molecule type" value="Genomic_DNA"/>
</dbReference>
<feature type="compositionally biased region" description="Polar residues" evidence="1">
    <location>
        <begin position="1"/>
        <end position="10"/>
    </location>
</feature>
<comment type="caution">
    <text evidence="2">The sequence shown here is derived from an EMBL/GenBank/DDBJ whole genome shotgun (WGS) entry which is preliminary data.</text>
</comment>
<organism evidence="2 3">
    <name type="scientific">Rugosimonospora africana</name>
    <dbReference type="NCBI Taxonomy" id="556532"/>
    <lineage>
        <taxon>Bacteria</taxon>
        <taxon>Bacillati</taxon>
        <taxon>Actinomycetota</taxon>
        <taxon>Actinomycetes</taxon>
        <taxon>Micromonosporales</taxon>
        <taxon>Micromonosporaceae</taxon>
        <taxon>Rugosimonospora</taxon>
    </lineage>
</organism>
<evidence type="ECO:0000313" key="2">
    <source>
        <dbReference type="EMBL" id="GIH17841.1"/>
    </source>
</evidence>
<accession>A0A8J3R082</accession>
<reference evidence="2" key="1">
    <citation type="submission" date="2021-01" db="EMBL/GenBank/DDBJ databases">
        <title>Whole genome shotgun sequence of Rugosimonospora africana NBRC 104875.</title>
        <authorList>
            <person name="Komaki H."/>
            <person name="Tamura T."/>
        </authorList>
    </citation>
    <scope>NUCLEOTIDE SEQUENCE</scope>
    <source>
        <strain evidence="2">NBRC 104875</strain>
    </source>
</reference>
<keyword evidence="3" id="KW-1185">Reference proteome</keyword>
<evidence type="ECO:0000256" key="1">
    <source>
        <dbReference type="SAM" id="MobiDB-lite"/>
    </source>
</evidence>